<gene>
    <name evidence="1" type="ORF">METZ01_LOCUS427169</name>
</gene>
<dbReference type="EMBL" id="UINC01170326">
    <property type="protein sequence ID" value="SVD74315.1"/>
    <property type="molecule type" value="Genomic_DNA"/>
</dbReference>
<proteinExistence type="predicted"/>
<dbReference type="AlphaFoldDB" id="A0A382XUJ3"/>
<name>A0A382XUJ3_9ZZZZ</name>
<reference evidence="1" key="1">
    <citation type="submission" date="2018-05" db="EMBL/GenBank/DDBJ databases">
        <authorList>
            <person name="Lanie J.A."/>
            <person name="Ng W.-L."/>
            <person name="Kazmierczak K.M."/>
            <person name="Andrzejewski T.M."/>
            <person name="Davidsen T.M."/>
            <person name="Wayne K.J."/>
            <person name="Tettelin H."/>
            <person name="Glass J.I."/>
            <person name="Rusch D."/>
            <person name="Podicherti R."/>
            <person name="Tsui H.-C.T."/>
            <person name="Winkler M.E."/>
        </authorList>
    </citation>
    <scope>NUCLEOTIDE SEQUENCE</scope>
</reference>
<feature type="non-terminal residue" evidence="1">
    <location>
        <position position="54"/>
    </location>
</feature>
<evidence type="ECO:0000313" key="1">
    <source>
        <dbReference type="EMBL" id="SVD74315.1"/>
    </source>
</evidence>
<organism evidence="1">
    <name type="scientific">marine metagenome</name>
    <dbReference type="NCBI Taxonomy" id="408172"/>
    <lineage>
        <taxon>unclassified sequences</taxon>
        <taxon>metagenomes</taxon>
        <taxon>ecological metagenomes</taxon>
    </lineage>
</organism>
<sequence length="54" mass="6093">MIKNQICHNCSSADSVVPIVYGYPHDETMKKYNEGKLILGGCMQEIGAPKWYCK</sequence>
<accession>A0A382XUJ3</accession>
<protein>
    <submittedName>
        <fullName evidence="1">Uncharacterized protein</fullName>
    </submittedName>
</protein>